<evidence type="ECO:0000313" key="19">
    <source>
        <dbReference type="EMBL" id="KAL0371738.1"/>
    </source>
</evidence>
<feature type="transmembrane region" description="Helical" evidence="17">
    <location>
        <begin position="645"/>
        <end position="664"/>
    </location>
</feature>
<reference evidence="19" key="1">
    <citation type="submission" date="2020-06" db="EMBL/GenBank/DDBJ databases">
        <authorList>
            <person name="Li T."/>
            <person name="Hu X."/>
            <person name="Zhang T."/>
            <person name="Song X."/>
            <person name="Zhang H."/>
            <person name="Dai N."/>
            <person name="Sheng W."/>
            <person name="Hou X."/>
            <person name="Wei L."/>
        </authorList>
    </citation>
    <scope>NUCLEOTIDE SEQUENCE</scope>
    <source>
        <strain evidence="19">KEN8</strain>
        <tissue evidence="19">Leaf</tissue>
    </source>
</reference>
<keyword evidence="6 17" id="KW-0812">Transmembrane</keyword>
<feature type="transmembrane region" description="Helical" evidence="17">
    <location>
        <begin position="980"/>
        <end position="1001"/>
    </location>
</feature>
<evidence type="ECO:0000256" key="2">
    <source>
        <dbReference type="ARBA" id="ARBA00004141"/>
    </source>
</evidence>
<feature type="transmembrane region" description="Helical" evidence="17">
    <location>
        <begin position="607"/>
        <end position="630"/>
    </location>
</feature>
<comment type="cofactor">
    <cofactor evidence="1">
        <name>FAD</name>
        <dbReference type="ChEBI" id="CHEBI:57692"/>
    </cofactor>
</comment>
<comment type="catalytic activity">
    <reaction evidence="14">
        <text>2 a Fe(II)-siderophore + NAD(+) + H(+) = 2 a Fe(III)-siderophore + NADH</text>
        <dbReference type="Rhea" id="RHEA:15061"/>
        <dbReference type="Rhea" id="RHEA-COMP:11342"/>
        <dbReference type="Rhea" id="RHEA-COMP:11344"/>
        <dbReference type="ChEBI" id="CHEBI:15378"/>
        <dbReference type="ChEBI" id="CHEBI:29033"/>
        <dbReference type="ChEBI" id="CHEBI:29034"/>
        <dbReference type="ChEBI" id="CHEBI:57540"/>
        <dbReference type="ChEBI" id="CHEBI:57945"/>
        <dbReference type="EC" id="1.16.1.7"/>
    </reaction>
</comment>
<evidence type="ECO:0000259" key="18">
    <source>
        <dbReference type="PROSITE" id="PS51384"/>
    </source>
</evidence>
<comment type="caution">
    <text evidence="19">The sequence shown here is derived from an EMBL/GenBank/DDBJ whole genome shotgun (WGS) entry which is preliminary data.</text>
</comment>
<comment type="similarity">
    <text evidence="3">Belongs to the ferric reductase (FRE) family.</text>
</comment>
<dbReference type="GO" id="GO:0016020">
    <property type="term" value="C:membrane"/>
    <property type="evidence" value="ECO:0007669"/>
    <property type="project" value="UniProtKB-SubCell"/>
</dbReference>
<feature type="transmembrane region" description="Helical" evidence="17">
    <location>
        <begin position="939"/>
        <end position="960"/>
    </location>
</feature>
<dbReference type="PANTHER" id="PTHR34289:SF5">
    <property type="entry name" value="KERATIN-ASSOCIATED PROTEIN (DUF819)"/>
    <property type="match status" value="1"/>
</dbReference>
<feature type="compositionally biased region" description="Polar residues" evidence="16">
    <location>
        <begin position="97"/>
        <end position="109"/>
    </location>
</feature>
<proteinExistence type="inferred from homology"/>
<feature type="transmembrane region" description="Helical" evidence="17">
    <location>
        <begin position="572"/>
        <end position="595"/>
    </location>
</feature>
<dbReference type="InterPro" id="IPR008537">
    <property type="entry name" value="DUF819"/>
</dbReference>
<feature type="transmembrane region" description="Helical" evidence="17">
    <location>
        <begin position="142"/>
        <end position="163"/>
    </location>
</feature>
<evidence type="ECO:0000256" key="11">
    <source>
        <dbReference type="ARBA" id="ARBA00023004"/>
    </source>
</evidence>
<name>A0AAW2QWH9_9LAMI</name>
<organism evidence="19">
    <name type="scientific">Sesamum calycinum</name>
    <dbReference type="NCBI Taxonomy" id="2727403"/>
    <lineage>
        <taxon>Eukaryota</taxon>
        <taxon>Viridiplantae</taxon>
        <taxon>Streptophyta</taxon>
        <taxon>Embryophyta</taxon>
        <taxon>Tracheophyta</taxon>
        <taxon>Spermatophyta</taxon>
        <taxon>Magnoliopsida</taxon>
        <taxon>eudicotyledons</taxon>
        <taxon>Gunneridae</taxon>
        <taxon>Pentapetalae</taxon>
        <taxon>asterids</taxon>
        <taxon>lamiids</taxon>
        <taxon>Lamiales</taxon>
        <taxon>Pedaliaceae</taxon>
        <taxon>Sesamum</taxon>
    </lineage>
</organism>
<dbReference type="InterPro" id="IPR013130">
    <property type="entry name" value="Fe3_Rdtase_TM_dom"/>
</dbReference>
<keyword evidence="13 17" id="KW-0472">Membrane</keyword>
<dbReference type="InterPro" id="IPR013121">
    <property type="entry name" value="Fe_red_NAD-bd_6"/>
</dbReference>
<feature type="transmembrane region" description="Helical" evidence="17">
    <location>
        <begin position="429"/>
        <end position="460"/>
    </location>
</feature>
<evidence type="ECO:0000256" key="13">
    <source>
        <dbReference type="ARBA" id="ARBA00023136"/>
    </source>
</evidence>
<dbReference type="Pfam" id="PF01794">
    <property type="entry name" value="Ferric_reduct"/>
    <property type="match status" value="1"/>
</dbReference>
<dbReference type="FunFam" id="3.40.50.80:FF:000039">
    <property type="entry name" value="Ferric reduction oxidase 3"/>
    <property type="match status" value="1"/>
</dbReference>
<keyword evidence="11" id="KW-0408">Iron</keyword>
<comment type="subcellular location">
    <subcellularLocation>
        <location evidence="2">Membrane</location>
        <topology evidence="2">Multi-pass membrane protein</topology>
    </subcellularLocation>
</comment>
<feature type="transmembrane region" description="Helical" evidence="17">
    <location>
        <begin position="218"/>
        <end position="235"/>
    </location>
</feature>
<dbReference type="EC" id="1.16.1.7" evidence="15"/>
<dbReference type="SUPFAM" id="SSF52343">
    <property type="entry name" value="Ferredoxin reductase-like, C-terminal NADP-linked domain"/>
    <property type="match status" value="1"/>
</dbReference>
<evidence type="ECO:0000256" key="16">
    <source>
        <dbReference type="SAM" id="MobiDB-lite"/>
    </source>
</evidence>
<dbReference type="PRINTS" id="PR00466">
    <property type="entry name" value="GP91PHOX"/>
</dbReference>
<feature type="transmembrane region" description="Helical" evidence="17">
    <location>
        <begin position="513"/>
        <end position="539"/>
    </location>
</feature>
<feature type="transmembrane region" description="Helical" evidence="17">
    <location>
        <begin position="480"/>
        <end position="501"/>
    </location>
</feature>
<sequence>MQRGPVEICLNPGTQGVDNVTTIINIGKVAKLSYHSQSSLLMASSATLPLHLPILLSSSPLRPTFCGFFNGVEIPCKQLANTMSHSSNRNFHKNRPVNGSLTVNSHSNSSPMVSPDDHWGLWASLLATGSFGLWSEKTKIGSMVSAALVSILVGLAASNLGIIPHDAPAYSVVFKQSANRLDILPSFYIDVSVATVVGTTVAFLIVPMRSLGQDNWKIAAALMGSYIGGAINYVAISEALGVSPSVIAAGVAADNVICVLYFLLLFALASKIPAEAAKPTNADSSGAVTNESKLSVLQMATALAVSFAICKAGTFLSNSLGILGGELPAVTAIVVFLATLLPSYFRHLAPAGDAFALVLMQWEPVERDQHSSGYFLFAFIQVTVHLAVILGLGKLFQIDQKLILLASNANIGGPTTAGGMATAKGWGTLVVPGILVGIFGISIATFLGIGFGTLVLRYIVNIPLDNWVHLLNSYCGSRDKSSFIFGFPLMLIAALGSVIYISKRNQTLRAMVMAPLGIVNAVELTFAAMFIALLIWSLANYLYVSFGHLHMHTANEEVWQAKFRSVSLRLGYIGNTCWAFLFFPVTRGSSILPLVGLTSESSIKYHIWLGHVSTVLFAAHSIGFIIYWWAMTDQMYLMLQWSSTYLSNVAGVIAFVVSLGMWVTSIDRVRRKMFEVFFYTHHLYILYVFFYMLHVGVAYLCMILPGIYLFLIDRYLRFLQSRRRTRVVSTRLFPNGSMELTFAKNPELSYNPTSILFLHVPSICKLQWHPFTVVSSSNLETDKLSVVIKSQGSWTQKLYKQLSSSLDHLEVSTEGPYGPASSPFLSRESLVMISGGSGITPFISIIREIIFRSTESKGKVPKVLLIAAFKNTTDLTMLDLLLPSGTPLDISKLQLRIEAYITQEHESPLADAKKQIETKLFKPNPSDSPISEVLGKNSWLWLGAIISSSFVILILLGFVTRYHIYPVERRGENYHYSFKILWDMFLVCACVLIATSAIFLWQKKKISADGKQIQNVYLPTPTTSPSSWFCGSDRELESLPTQSLVQSTNVHFGARPDLKRILFDCKESDVGVLVCGPRSMRHEVAKLCASATDHVPGCSQ</sequence>
<gene>
    <name evidence="19" type="ORF">Scaly_0855400</name>
</gene>
<dbReference type="InterPro" id="IPR000778">
    <property type="entry name" value="Cyt_b245_heavy_chain"/>
</dbReference>
<reference evidence="19" key="2">
    <citation type="journal article" date="2024" name="Plant">
        <title>Genomic evolution and insights into agronomic trait innovations of Sesamum species.</title>
        <authorList>
            <person name="Miao H."/>
            <person name="Wang L."/>
            <person name="Qu L."/>
            <person name="Liu H."/>
            <person name="Sun Y."/>
            <person name="Le M."/>
            <person name="Wang Q."/>
            <person name="Wei S."/>
            <person name="Zheng Y."/>
            <person name="Lin W."/>
            <person name="Duan Y."/>
            <person name="Cao H."/>
            <person name="Xiong S."/>
            <person name="Wang X."/>
            <person name="Wei L."/>
            <person name="Li C."/>
            <person name="Ma Q."/>
            <person name="Ju M."/>
            <person name="Zhao R."/>
            <person name="Li G."/>
            <person name="Mu C."/>
            <person name="Tian Q."/>
            <person name="Mei H."/>
            <person name="Zhang T."/>
            <person name="Gao T."/>
            <person name="Zhang H."/>
        </authorList>
    </citation>
    <scope>NUCLEOTIDE SEQUENCE</scope>
    <source>
        <strain evidence="19">KEN8</strain>
    </source>
</reference>
<dbReference type="Gene3D" id="3.40.50.80">
    <property type="entry name" value="Nucleotide-binding domain of ferredoxin-NADP reductase (FNR) module"/>
    <property type="match status" value="2"/>
</dbReference>
<evidence type="ECO:0000256" key="17">
    <source>
        <dbReference type="SAM" id="Phobius"/>
    </source>
</evidence>
<evidence type="ECO:0000256" key="10">
    <source>
        <dbReference type="ARBA" id="ARBA00023002"/>
    </source>
</evidence>
<keyword evidence="4" id="KW-0813">Transport</keyword>
<dbReference type="CDD" id="cd06186">
    <property type="entry name" value="NOX_Duox_like_FAD_NADP"/>
    <property type="match status" value="1"/>
</dbReference>
<dbReference type="InterPro" id="IPR039261">
    <property type="entry name" value="FNR_nucleotide-bd"/>
</dbReference>
<evidence type="ECO:0000256" key="14">
    <source>
        <dbReference type="ARBA" id="ARBA00050970"/>
    </source>
</evidence>
<dbReference type="InterPro" id="IPR017927">
    <property type="entry name" value="FAD-bd_FR_type"/>
</dbReference>
<feature type="transmembrane region" description="Helical" evidence="17">
    <location>
        <begin position="327"/>
        <end position="345"/>
    </location>
</feature>
<keyword evidence="7" id="KW-0479">Metal-binding</keyword>
<feature type="transmembrane region" description="Helical" evidence="17">
    <location>
        <begin position="247"/>
        <end position="269"/>
    </location>
</feature>
<dbReference type="SFLD" id="SFLDS00052">
    <property type="entry name" value="Ferric_Reductase_Domain"/>
    <property type="match status" value="1"/>
</dbReference>
<evidence type="ECO:0000256" key="9">
    <source>
        <dbReference type="ARBA" id="ARBA00022989"/>
    </source>
</evidence>
<evidence type="ECO:0000256" key="1">
    <source>
        <dbReference type="ARBA" id="ARBA00001974"/>
    </source>
</evidence>
<dbReference type="Pfam" id="PF05684">
    <property type="entry name" value="DUF819"/>
    <property type="match status" value="2"/>
</dbReference>
<evidence type="ECO:0000256" key="4">
    <source>
        <dbReference type="ARBA" id="ARBA00022448"/>
    </source>
</evidence>
<accession>A0AAW2QWH9</accession>
<feature type="domain" description="FAD-binding FR-type" evidence="18">
    <location>
        <begin position="720"/>
        <end position="823"/>
    </location>
</feature>
<feature type="region of interest" description="Disordered" evidence="16">
    <location>
        <begin position="87"/>
        <end position="109"/>
    </location>
</feature>
<keyword evidence="9 17" id="KW-1133">Transmembrane helix</keyword>
<evidence type="ECO:0000256" key="5">
    <source>
        <dbReference type="ARBA" id="ARBA00022630"/>
    </source>
</evidence>
<dbReference type="InterPro" id="IPR013112">
    <property type="entry name" value="FAD-bd_8"/>
</dbReference>
<keyword evidence="12" id="KW-0406">Ion transport</keyword>
<evidence type="ECO:0000256" key="7">
    <source>
        <dbReference type="ARBA" id="ARBA00022723"/>
    </source>
</evidence>
<keyword evidence="5" id="KW-0285">Flavoprotein</keyword>
<dbReference type="AlphaFoldDB" id="A0AAW2QWH9"/>
<feature type="transmembrane region" description="Helical" evidence="17">
    <location>
        <begin position="697"/>
        <end position="716"/>
    </location>
</feature>
<protein>
    <recommendedName>
        <fullName evidence="15">ferric-chelate reductase (NADH)</fullName>
        <ecNumber evidence="15">1.16.1.7</ecNumber>
    </recommendedName>
</protein>
<feature type="transmembrane region" description="Helical" evidence="17">
    <location>
        <begin position="374"/>
        <end position="393"/>
    </location>
</feature>
<dbReference type="Pfam" id="PF08030">
    <property type="entry name" value="NAD_binding_6"/>
    <property type="match status" value="1"/>
</dbReference>
<dbReference type="PROSITE" id="PS51384">
    <property type="entry name" value="FAD_FR"/>
    <property type="match status" value="1"/>
</dbReference>
<keyword evidence="10" id="KW-0560">Oxidoreductase</keyword>
<dbReference type="GO" id="GO:0006811">
    <property type="term" value="P:monoatomic ion transport"/>
    <property type="evidence" value="ECO:0007669"/>
    <property type="project" value="UniProtKB-KW"/>
</dbReference>
<evidence type="ECO:0000256" key="15">
    <source>
        <dbReference type="ARBA" id="ARBA00066905"/>
    </source>
</evidence>
<dbReference type="EMBL" id="JACGWM010000005">
    <property type="protein sequence ID" value="KAL0371738.1"/>
    <property type="molecule type" value="Genomic_DNA"/>
</dbReference>
<dbReference type="SFLD" id="SFLDG01168">
    <property type="entry name" value="Ferric_reductase_subgroup_(FRE"/>
    <property type="match status" value="1"/>
</dbReference>
<keyword evidence="8" id="KW-0274">FAD</keyword>
<evidence type="ECO:0000256" key="3">
    <source>
        <dbReference type="ARBA" id="ARBA00006278"/>
    </source>
</evidence>
<dbReference type="GO" id="GO:0046872">
    <property type="term" value="F:metal ion binding"/>
    <property type="evidence" value="ECO:0007669"/>
    <property type="project" value="UniProtKB-KW"/>
</dbReference>
<evidence type="ECO:0000256" key="8">
    <source>
        <dbReference type="ARBA" id="ARBA00022827"/>
    </source>
</evidence>
<dbReference type="Pfam" id="PF08022">
    <property type="entry name" value="FAD_binding_8"/>
    <property type="match status" value="1"/>
</dbReference>
<evidence type="ECO:0000256" key="12">
    <source>
        <dbReference type="ARBA" id="ARBA00023065"/>
    </source>
</evidence>
<feature type="transmembrane region" description="Helical" evidence="17">
    <location>
        <begin position="183"/>
        <end position="206"/>
    </location>
</feature>
<dbReference type="GO" id="GO:0140618">
    <property type="term" value="F:ferric-chelate reductase (NADH) activity"/>
    <property type="evidence" value="ECO:0007669"/>
    <property type="project" value="UniProtKB-EC"/>
</dbReference>
<dbReference type="PANTHER" id="PTHR34289">
    <property type="entry name" value="PROTEIN, PUTATIVE (DUF819)-RELATED"/>
    <property type="match status" value="1"/>
</dbReference>
<evidence type="ECO:0000256" key="6">
    <source>
        <dbReference type="ARBA" id="ARBA00022692"/>
    </source>
</evidence>